<dbReference type="PROSITE" id="PS50089">
    <property type="entry name" value="ZF_RING_2"/>
    <property type="match status" value="1"/>
</dbReference>
<evidence type="ECO:0000313" key="5">
    <source>
        <dbReference type="EMBL" id="RHN48970.1"/>
    </source>
</evidence>
<reference evidence="4 7" key="2">
    <citation type="journal article" date="2014" name="BMC Genomics">
        <title>An improved genome release (version Mt4.0) for the model legume Medicago truncatula.</title>
        <authorList>
            <person name="Tang H."/>
            <person name="Krishnakumar V."/>
            <person name="Bidwell S."/>
            <person name="Rosen B."/>
            <person name="Chan A."/>
            <person name="Zhou S."/>
            <person name="Gentzbittel L."/>
            <person name="Childs K.L."/>
            <person name="Yandell M."/>
            <person name="Gundlach H."/>
            <person name="Mayer K.F."/>
            <person name="Schwartz D.C."/>
            <person name="Town C.D."/>
        </authorList>
    </citation>
    <scope>GENOME REANNOTATION</scope>
    <source>
        <strain evidence="4">A17</strain>
        <strain evidence="6 7">cv. Jemalong A17</strain>
    </source>
</reference>
<evidence type="ECO:0000313" key="4">
    <source>
        <dbReference type="EMBL" id="KEH24399.1"/>
    </source>
</evidence>
<dbReference type="AlphaFoldDB" id="A0A072U3V2"/>
<evidence type="ECO:0000256" key="1">
    <source>
        <dbReference type="PROSITE-ProRule" id="PRU00175"/>
    </source>
</evidence>
<dbReference type="Proteomes" id="UP000265566">
    <property type="component" value="Chromosome 7"/>
</dbReference>
<keyword evidence="1" id="KW-0479">Metal-binding</keyword>
<dbReference type="EnsemblPlants" id="KEH24399">
    <property type="protein sequence ID" value="KEH24399"/>
    <property type="gene ID" value="MTR_7g108855"/>
</dbReference>
<dbReference type="GO" id="GO:0008270">
    <property type="term" value="F:zinc ion binding"/>
    <property type="evidence" value="ECO:0007669"/>
    <property type="project" value="UniProtKB-KW"/>
</dbReference>
<keyword evidence="2" id="KW-1133">Transmembrane helix</keyword>
<accession>A0A072U3V2</accession>
<feature type="domain" description="RING-type" evidence="3">
    <location>
        <begin position="94"/>
        <end position="136"/>
    </location>
</feature>
<dbReference type="EMBL" id="PSQE01000007">
    <property type="protein sequence ID" value="RHN48970.1"/>
    <property type="molecule type" value="Genomic_DNA"/>
</dbReference>
<keyword evidence="2" id="KW-0472">Membrane</keyword>
<name>A0A072U3V2_MEDTR</name>
<gene>
    <name evidence="6" type="primary">25499605</name>
    <name evidence="4" type="ordered locus">MTR_7g108855</name>
    <name evidence="5" type="ORF">MtrunA17_Chr7g0269491</name>
</gene>
<dbReference type="Gramene" id="rna43747">
    <property type="protein sequence ID" value="RHN48970.1"/>
    <property type="gene ID" value="gene43747"/>
</dbReference>
<dbReference type="SUPFAM" id="SSF57850">
    <property type="entry name" value="RING/U-box"/>
    <property type="match status" value="1"/>
</dbReference>
<reference evidence="4 7" key="1">
    <citation type="journal article" date="2011" name="Nature">
        <title>The Medicago genome provides insight into the evolution of rhizobial symbioses.</title>
        <authorList>
            <person name="Young N.D."/>
            <person name="Debelle F."/>
            <person name="Oldroyd G.E."/>
            <person name="Geurts R."/>
            <person name="Cannon S.B."/>
            <person name="Udvardi M.K."/>
            <person name="Benedito V.A."/>
            <person name="Mayer K.F."/>
            <person name="Gouzy J."/>
            <person name="Schoof H."/>
            <person name="Van de Peer Y."/>
            <person name="Proost S."/>
            <person name="Cook D.R."/>
            <person name="Meyers B.C."/>
            <person name="Spannagl M."/>
            <person name="Cheung F."/>
            <person name="De Mita S."/>
            <person name="Krishnakumar V."/>
            <person name="Gundlach H."/>
            <person name="Zhou S."/>
            <person name="Mudge J."/>
            <person name="Bharti A.K."/>
            <person name="Murray J.D."/>
            <person name="Naoumkina M.A."/>
            <person name="Rosen B."/>
            <person name="Silverstein K.A."/>
            <person name="Tang H."/>
            <person name="Rombauts S."/>
            <person name="Zhao P.X."/>
            <person name="Zhou P."/>
            <person name="Barbe V."/>
            <person name="Bardou P."/>
            <person name="Bechner M."/>
            <person name="Bellec A."/>
            <person name="Berger A."/>
            <person name="Berges H."/>
            <person name="Bidwell S."/>
            <person name="Bisseling T."/>
            <person name="Choisne N."/>
            <person name="Couloux A."/>
            <person name="Denny R."/>
            <person name="Deshpande S."/>
            <person name="Dai X."/>
            <person name="Doyle J.J."/>
            <person name="Dudez A.M."/>
            <person name="Farmer A.D."/>
            <person name="Fouteau S."/>
            <person name="Franken C."/>
            <person name="Gibelin C."/>
            <person name="Gish J."/>
            <person name="Goldstein S."/>
            <person name="Gonzalez A.J."/>
            <person name="Green P.J."/>
            <person name="Hallab A."/>
            <person name="Hartog M."/>
            <person name="Hua A."/>
            <person name="Humphray S.J."/>
            <person name="Jeong D.H."/>
            <person name="Jing Y."/>
            <person name="Jocker A."/>
            <person name="Kenton S.M."/>
            <person name="Kim D.J."/>
            <person name="Klee K."/>
            <person name="Lai H."/>
            <person name="Lang C."/>
            <person name="Lin S."/>
            <person name="Macmil S.L."/>
            <person name="Magdelenat G."/>
            <person name="Matthews L."/>
            <person name="McCorrison J."/>
            <person name="Monaghan E.L."/>
            <person name="Mun J.H."/>
            <person name="Najar F.Z."/>
            <person name="Nicholson C."/>
            <person name="Noirot C."/>
            <person name="O'Bleness M."/>
            <person name="Paule C.R."/>
            <person name="Poulain J."/>
            <person name="Prion F."/>
            <person name="Qin B."/>
            <person name="Qu C."/>
            <person name="Retzel E.F."/>
            <person name="Riddle C."/>
            <person name="Sallet E."/>
            <person name="Samain S."/>
            <person name="Samson N."/>
            <person name="Sanders I."/>
            <person name="Saurat O."/>
            <person name="Scarpelli C."/>
            <person name="Schiex T."/>
            <person name="Segurens B."/>
            <person name="Severin A.J."/>
            <person name="Sherrier D.J."/>
            <person name="Shi R."/>
            <person name="Sims S."/>
            <person name="Singer S.R."/>
            <person name="Sinharoy S."/>
            <person name="Sterck L."/>
            <person name="Viollet A."/>
            <person name="Wang B.B."/>
            <person name="Wang K."/>
            <person name="Wang M."/>
            <person name="Wang X."/>
            <person name="Warfsmann J."/>
            <person name="Weissenbach J."/>
            <person name="White D.D."/>
            <person name="White J.D."/>
            <person name="Wiley G.B."/>
            <person name="Wincker P."/>
            <person name="Xing Y."/>
            <person name="Yang L."/>
            <person name="Yao Z."/>
            <person name="Ying F."/>
            <person name="Zhai J."/>
            <person name="Zhou L."/>
            <person name="Zuber A."/>
            <person name="Denarie J."/>
            <person name="Dixon R.A."/>
            <person name="May G.D."/>
            <person name="Schwartz D.C."/>
            <person name="Rogers J."/>
            <person name="Quetier F."/>
            <person name="Town C.D."/>
            <person name="Roe B.A."/>
        </authorList>
    </citation>
    <scope>NUCLEOTIDE SEQUENCE [LARGE SCALE GENOMIC DNA]</scope>
    <source>
        <strain evidence="4">A17</strain>
        <strain evidence="6 7">cv. Jemalong A17</strain>
    </source>
</reference>
<evidence type="ECO:0000259" key="3">
    <source>
        <dbReference type="PROSITE" id="PS50089"/>
    </source>
</evidence>
<evidence type="ECO:0000256" key="2">
    <source>
        <dbReference type="SAM" id="Phobius"/>
    </source>
</evidence>
<reference evidence="5" key="4">
    <citation type="journal article" date="2018" name="Nat. Plants">
        <title>Whole-genome landscape of Medicago truncatula symbiotic genes.</title>
        <authorList>
            <person name="Pecrix Y."/>
            <person name="Gamas P."/>
            <person name="Carrere S."/>
        </authorList>
    </citation>
    <scope>NUCLEOTIDE SEQUENCE</scope>
    <source>
        <tissue evidence="5">Leaves</tissue>
    </source>
</reference>
<dbReference type="PANTHER" id="PTHR45676">
    <property type="entry name" value="RING-H2 FINGER PROTEIN ATL51-RELATED"/>
    <property type="match status" value="1"/>
</dbReference>
<proteinExistence type="predicted"/>
<keyword evidence="1" id="KW-0863">Zinc-finger</keyword>
<sequence length="196" mass="21763">MSTSTDPNLEAKYALNSKVMIGSSILLFILILIILLFRTYVYICHLRSRRLFSQDSVTTTTFKEERLDPSVLKSLPTFTYSSSSSATGRTLHDCAVCLSEFTDGDECLTLPNCNHDFHSLCVEPWFASHSNCPLCRAPVQPAKVQSYTETCTVLGSGEPGEGCSNFPEPVWCPRKPFSVIVELPPEVVRVGSCTRR</sequence>
<keyword evidence="7" id="KW-1185">Reference proteome</keyword>
<feature type="transmembrane region" description="Helical" evidence="2">
    <location>
        <begin position="20"/>
        <end position="43"/>
    </location>
</feature>
<keyword evidence="1" id="KW-0862">Zinc</keyword>
<protein>
    <submittedName>
        <fullName evidence="4">Anaphase-promoting complex subunit 11 RING-H2 finger protein</fullName>
    </submittedName>
    <submittedName>
        <fullName evidence="5">Putative transcription factor C2H2 family</fullName>
    </submittedName>
</protein>
<dbReference type="EMBL" id="CM001223">
    <property type="protein sequence ID" value="KEH24399.1"/>
    <property type="molecule type" value="Genomic_DNA"/>
</dbReference>
<dbReference type="KEGG" id="mtr:25499605"/>
<reference evidence="6" key="3">
    <citation type="submission" date="2015-04" db="UniProtKB">
        <authorList>
            <consortium name="EnsemblPlants"/>
        </authorList>
    </citation>
    <scope>IDENTIFICATION</scope>
    <source>
        <strain evidence="6">cv. Jemalong A17</strain>
    </source>
</reference>
<dbReference type="Pfam" id="PF13639">
    <property type="entry name" value="zf-RING_2"/>
    <property type="match status" value="1"/>
</dbReference>
<dbReference type="SMART" id="SM00184">
    <property type="entry name" value="RING"/>
    <property type="match status" value="1"/>
</dbReference>
<dbReference type="InterPro" id="IPR013083">
    <property type="entry name" value="Znf_RING/FYVE/PHD"/>
</dbReference>
<dbReference type="HOGENOM" id="CLU_066543_0_0_1"/>
<evidence type="ECO:0000313" key="6">
    <source>
        <dbReference type="EnsemblPlants" id="KEH24399"/>
    </source>
</evidence>
<organism evidence="4 7">
    <name type="scientific">Medicago truncatula</name>
    <name type="common">Barrel medic</name>
    <name type="synonym">Medicago tribuloides</name>
    <dbReference type="NCBI Taxonomy" id="3880"/>
    <lineage>
        <taxon>Eukaryota</taxon>
        <taxon>Viridiplantae</taxon>
        <taxon>Streptophyta</taxon>
        <taxon>Embryophyta</taxon>
        <taxon>Tracheophyta</taxon>
        <taxon>Spermatophyta</taxon>
        <taxon>Magnoliopsida</taxon>
        <taxon>eudicotyledons</taxon>
        <taxon>Gunneridae</taxon>
        <taxon>Pentapetalae</taxon>
        <taxon>rosids</taxon>
        <taxon>fabids</taxon>
        <taxon>Fabales</taxon>
        <taxon>Fabaceae</taxon>
        <taxon>Papilionoideae</taxon>
        <taxon>50 kb inversion clade</taxon>
        <taxon>NPAAA clade</taxon>
        <taxon>Hologalegina</taxon>
        <taxon>IRL clade</taxon>
        <taxon>Trifolieae</taxon>
        <taxon>Medicago</taxon>
    </lineage>
</organism>
<dbReference type="OrthoDB" id="8062037at2759"/>
<dbReference type="PANTHER" id="PTHR45676:SF98">
    <property type="entry name" value="RING-TYPE E3 UBIQUITIN TRANSFERASE"/>
    <property type="match status" value="1"/>
</dbReference>
<dbReference type="Proteomes" id="UP000002051">
    <property type="component" value="Unassembled WGS sequence"/>
</dbReference>
<dbReference type="Gene3D" id="3.30.40.10">
    <property type="entry name" value="Zinc/RING finger domain, C3HC4 (zinc finger)"/>
    <property type="match status" value="1"/>
</dbReference>
<keyword evidence="2" id="KW-0812">Transmembrane</keyword>
<evidence type="ECO:0000313" key="7">
    <source>
        <dbReference type="Proteomes" id="UP000002051"/>
    </source>
</evidence>
<dbReference type="InterPro" id="IPR001841">
    <property type="entry name" value="Znf_RING"/>
</dbReference>